<evidence type="ECO:0000256" key="1">
    <source>
        <dbReference type="ARBA" id="ARBA00010886"/>
    </source>
</evidence>
<evidence type="ECO:0000313" key="14">
    <source>
        <dbReference type="Proteomes" id="UP001162131"/>
    </source>
</evidence>
<evidence type="ECO:0000313" key="13">
    <source>
        <dbReference type="EMBL" id="CAG9330592.1"/>
    </source>
</evidence>
<comment type="similarity">
    <text evidence="1">Belongs to the protein kinase superfamily. NEK Ser/Thr protein kinase family. NIMA subfamily.</text>
</comment>
<feature type="compositionally biased region" description="Basic and acidic residues" evidence="11">
    <location>
        <begin position="633"/>
        <end position="649"/>
    </location>
</feature>
<keyword evidence="3" id="KW-0723">Serine/threonine-protein kinase</keyword>
<keyword evidence="5" id="KW-0547">Nucleotide-binding</keyword>
<dbReference type="PROSITE" id="PS00108">
    <property type="entry name" value="PROTEIN_KINASE_ST"/>
    <property type="match status" value="1"/>
</dbReference>
<name>A0AAU9KBM5_9CILI</name>
<accession>A0AAU9KBM5</accession>
<evidence type="ECO:0000256" key="9">
    <source>
        <dbReference type="ARBA" id="ARBA00048679"/>
    </source>
</evidence>
<dbReference type="Pfam" id="PF00069">
    <property type="entry name" value="Pkinase"/>
    <property type="match status" value="1"/>
</dbReference>
<dbReference type="InterPro" id="IPR008271">
    <property type="entry name" value="Ser/Thr_kinase_AS"/>
</dbReference>
<feature type="coiled-coil region" evidence="10">
    <location>
        <begin position="267"/>
        <end position="323"/>
    </location>
</feature>
<keyword evidence="7" id="KW-0067">ATP-binding</keyword>
<evidence type="ECO:0000256" key="4">
    <source>
        <dbReference type="ARBA" id="ARBA00022679"/>
    </source>
</evidence>
<dbReference type="CDD" id="cd08217">
    <property type="entry name" value="STKc_Nek2"/>
    <property type="match status" value="1"/>
</dbReference>
<dbReference type="Gene3D" id="3.30.200.20">
    <property type="entry name" value="Phosphorylase Kinase, domain 1"/>
    <property type="match status" value="2"/>
</dbReference>
<dbReference type="InterPro" id="IPR011009">
    <property type="entry name" value="Kinase-like_dom_sf"/>
</dbReference>
<feature type="compositionally biased region" description="Basic and acidic residues" evidence="11">
    <location>
        <begin position="610"/>
        <end position="626"/>
    </location>
</feature>
<keyword evidence="10" id="KW-0175">Coiled coil</keyword>
<reference evidence="13" key="1">
    <citation type="submission" date="2021-09" db="EMBL/GenBank/DDBJ databases">
        <authorList>
            <consortium name="AG Swart"/>
            <person name="Singh M."/>
            <person name="Singh A."/>
            <person name="Seah K."/>
            <person name="Emmerich C."/>
        </authorList>
    </citation>
    <scope>NUCLEOTIDE SEQUENCE</scope>
    <source>
        <strain evidence="13">ATCC30299</strain>
    </source>
</reference>
<dbReference type="InterPro" id="IPR000719">
    <property type="entry name" value="Prot_kinase_dom"/>
</dbReference>
<evidence type="ECO:0000256" key="10">
    <source>
        <dbReference type="SAM" id="Coils"/>
    </source>
</evidence>
<evidence type="ECO:0000256" key="11">
    <source>
        <dbReference type="SAM" id="MobiDB-lite"/>
    </source>
</evidence>
<evidence type="ECO:0000256" key="2">
    <source>
        <dbReference type="ARBA" id="ARBA00012513"/>
    </source>
</evidence>
<keyword evidence="4" id="KW-0808">Transferase</keyword>
<dbReference type="InterPro" id="IPR051131">
    <property type="entry name" value="NEK_Ser/Thr_kinase_NIMA"/>
</dbReference>
<feature type="compositionally biased region" description="Polar residues" evidence="11">
    <location>
        <begin position="427"/>
        <end position="439"/>
    </location>
</feature>
<feature type="compositionally biased region" description="Basic and acidic residues" evidence="11">
    <location>
        <begin position="412"/>
        <end position="426"/>
    </location>
</feature>
<dbReference type="GO" id="GO:0005524">
    <property type="term" value="F:ATP binding"/>
    <property type="evidence" value="ECO:0007669"/>
    <property type="project" value="UniProtKB-KW"/>
</dbReference>
<dbReference type="PANTHER" id="PTHR44899">
    <property type="entry name" value="CAMK FAMILY PROTEIN KINASE"/>
    <property type="match status" value="1"/>
</dbReference>
<feature type="compositionally biased region" description="Basic and acidic residues" evidence="11">
    <location>
        <begin position="477"/>
        <end position="500"/>
    </location>
</feature>
<evidence type="ECO:0000256" key="8">
    <source>
        <dbReference type="ARBA" id="ARBA00047899"/>
    </source>
</evidence>
<comment type="catalytic activity">
    <reaction evidence="9">
        <text>L-seryl-[protein] + ATP = O-phospho-L-seryl-[protein] + ADP + H(+)</text>
        <dbReference type="Rhea" id="RHEA:17989"/>
        <dbReference type="Rhea" id="RHEA-COMP:9863"/>
        <dbReference type="Rhea" id="RHEA-COMP:11604"/>
        <dbReference type="ChEBI" id="CHEBI:15378"/>
        <dbReference type="ChEBI" id="CHEBI:29999"/>
        <dbReference type="ChEBI" id="CHEBI:30616"/>
        <dbReference type="ChEBI" id="CHEBI:83421"/>
        <dbReference type="ChEBI" id="CHEBI:456216"/>
        <dbReference type="EC" id="2.7.11.1"/>
    </reaction>
</comment>
<evidence type="ECO:0000259" key="12">
    <source>
        <dbReference type="PROSITE" id="PS50011"/>
    </source>
</evidence>
<dbReference type="PROSITE" id="PS50011">
    <property type="entry name" value="PROTEIN_KINASE_DOM"/>
    <property type="match status" value="1"/>
</dbReference>
<evidence type="ECO:0000256" key="7">
    <source>
        <dbReference type="ARBA" id="ARBA00022840"/>
    </source>
</evidence>
<comment type="caution">
    <text evidence="13">The sequence shown here is derived from an EMBL/GenBank/DDBJ whole genome shotgun (WGS) entry which is preliminary data.</text>
</comment>
<gene>
    <name evidence="13" type="ORF">BSTOLATCC_MIC51174</name>
</gene>
<proteinExistence type="inferred from homology"/>
<feature type="domain" description="Protein kinase" evidence="12">
    <location>
        <begin position="4"/>
        <end position="265"/>
    </location>
</feature>
<dbReference type="Proteomes" id="UP001162131">
    <property type="component" value="Unassembled WGS sequence"/>
</dbReference>
<feature type="region of interest" description="Disordered" evidence="11">
    <location>
        <begin position="381"/>
        <end position="690"/>
    </location>
</feature>
<sequence length="690" mass="81601">MDKYEVIGKIGKGSFGEVSKIIRKSDRKELVWKEINYGGMSEKEKSQLVAEVNILRELRHPNIVRYYDRIVDKKNAKIYIVMEFCAGGDLGSLIKKKQKSRENFNEDTIWKIIMQLCLALMSCHQREKGKIIHRDIKPGNIFLDENFNVKLGDFGLSRIMNEDSIYAYTHVGTPYYMSPEQFSDGKYNEKSDIWSTGCLLFEICALTPPFHARTQAELALKVKEGLKERIPKQYSSDLQLLVNAMMTVDYNRRPSIEEILRNPFISLRIKENQIKELNSKIKKDEEKLKERENKAKNNRELLKKREEEIRVRETKMLEEMKNRDKKEEKKEEKIRTFDDVLAEGLERIKKCDEILKKKEKSSEENLCKEIKLFGNKEECKEEEKCGGRDINMNKPAAPEYYRRESPTYNIGNRERKDSPTLFHKEPTPQQKITEPSRVSPNPREVYNKPEPSRVSPNPREVYNKPEPSRVSPNPREVYNKPEPSRISPHPREITTNKPEPRISPAPREIYNNKPTTPEYYRRDSPIYNNWTKERRNSPVYNPKDIQRKESPSYRPKTQETNKRESPTYRPKTQEAAKKDNPRSYEKDKWNSPSHRPKTQENNRRISPSYKEIDRPKTHYGAHDYTRYKTNNIENHHDRKKSPDPYDYKKSPKKAYKYGPSEQAQRQAMRPPLRQISPYDRPPKTGYNIYR</sequence>
<keyword evidence="14" id="KW-1185">Reference proteome</keyword>
<organism evidence="13 14">
    <name type="scientific">Blepharisma stoltei</name>
    <dbReference type="NCBI Taxonomy" id="1481888"/>
    <lineage>
        <taxon>Eukaryota</taxon>
        <taxon>Sar</taxon>
        <taxon>Alveolata</taxon>
        <taxon>Ciliophora</taxon>
        <taxon>Postciliodesmatophora</taxon>
        <taxon>Heterotrichea</taxon>
        <taxon>Heterotrichida</taxon>
        <taxon>Blepharismidae</taxon>
        <taxon>Blepharisma</taxon>
    </lineage>
</organism>
<dbReference type="SUPFAM" id="SSF56112">
    <property type="entry name" value="Protein kinase-like (PK-like)"/>
    <property type="match status" value="1"/>
</dbReference>
<dbReference type="EC" id="2.7.11.1" evidence="2"/>
<dbReference type="EMBL" id="CAJZBQ010000051">
    <property type="protein sequence ID" value="CAG9330592.1"/>
    <property type="molecule type" value="Genomic_DNA"/>
</dbReference>
<dbReference type="FunFam" id="3.30.200.20:FF:000097">
    <property type="entry name" value="Probable serine/threonine-protein kinase nek1"/>
    <property type="match status" value="1"/>
</dbReference>
<evidence type="ECO:0000256" key="3">
    <source>
        <dbReference type="ARBA" id="ARBA00022527"/>
    </source>
</evidence>
<dbReference type="PANTHER" id="PTHR44899:SF10">
    <property type="entry name" value="NIMA-RELATED KINASE 2"/>
    <property type="match status" value="1"/>
</dbReference>
<dbReference type="AlphaFoldDB" id="A0AAU9KBM5"/>
<evidence type="ECO:0000256" key="6">
    <source>
        <dbReference type="ARBA" id="ARBA00022777"/>
    </source>
</evidence>
<protein>
    <recommendedName>
        <fullName evidence="2">non-specific serine/threonine protein kinase</fullName>
        <ecNumber evidence="2">2.7.11.1</ecNumber>
    </recommendedName>
</protein>
<dbReference type="SMART" id="SM00220">
    <property type="entry name" value="S_TKc"/>
    <property type="match status" value="1"/>
</dbReference>
<dbReference type="Gene3D" id="1.10.510.10">
    <property type="entry name" value="Transferase(Phosphotransferase) domain 1"/>
    <property type="match status" value="1"/>
</dbReference>
<keyword evidence="6" id="KW-0418">Kinase</keyword>
<dbReference type="GO" id="GO:0004674">
    <property type="term" value="F:protein serine/threonine kinase activity"/>
    <property type="evidence" value="ECO:0007669"/>
    <property type="project" value="UniProtKB-KW"/>
</dbReference>
<comment type="catalytic activity">
    <reaction evidence="8">
        <text>L-threonyl-[protein] + ATP = O-phospho-L-threonyl-[protein] + ADP + H(+)</text>
        <dbReference type="Rhea" id="RHEA:46608"/>
        <dbReference type="Rhea" id="RHEA-COMP:11060"/>
        <dbReference type="Rhea" id="RHEA-COMP:11605"/>
        <dbReference type="ChEBI" id="CHEBI:15378"/>
        <dbReference type="ChEBI" id="CHEBI:30013"/>
        <dbReference type="ChEBI" id="CHEBI:30616"/>
        <dbReference type="ChEBI" id="CHEBI:61977"/>
        <dbReference type="ChEBI" id="CHEBI:456216"/>
        <dbReference type="EC" id="2.7.11.1"/>
    </reaction>
</comment>
<evidence type="ECO:0000256" key="5">
    <source>
        <dbReference type="ARBA" id="ARBA00022741"/>
    </source>
</evidence>
<feature type="compositionally biased region" description="Basic and acidic residues" evidence="11">
    <location>
        <begin position="544"/>
        <end position="589"/>
    </location>
</feature>